<evidence type="ECO:0000256" key="3">
    <source>
        <dbReference type="ARBA" id="ARBA00023143"/>
    </source>
</evidence>
<evidence type="ECO:0000256" key="4">
    <source>
        <dbReference type="HAMAP-Rule" id="MF_00724"/>
    </source>
</evidence>
<dbReference type="GO" id="GO:0005198">
    <property type="term" value="F:structural molecule activity"/>
    <property type="evidence" value="ECO:0007669"/>
    <property type="project" value="UniProtKB-UniRule"/>
</dbReference>
<dbReference type="RefSeq" id="WP_091728770.1">
    <property type="nucleotide sequence ID" value="NZ_LT629757.1"/>
</dbReference>
<sequence length="111" mass="11385">MSVSGIEGIGGFAPLATPRLDPASDLTSPRGPDGASGAGGGFGDLVVKGVERLQQTQATSDQLAVKAATGDLQAIHQYTIAASEAQVTTQLTVAMRNKALEAFTEIMRMPV</sequence>
<dbReference type="PANTHER" id="PTHR34653">
    <property type="match status" value="1"/>
</dbReference>
<dbReference type="GO" id="GO:0009425">
    <property type="term" value="C:bacterial-type flagellum basal body"/>
    <property type="evidence" value="ECO:0007669"/>
    <property type="project" value="UniProtKB-SubCell"/>
</dbReference>
<feature type="region of interest" description="Disordered" evidence="6">
    <location>
        <begin position="1"/>
        <end position="42"/>
    </location>
</feature>
<evidence type="ECO:0000256" key="2">
    <source>
        <dbReference type="ARBA" id="ARBA00009272"/>
    </source>
</evidence>
<evidence type="ECO:0000256" key="5">
    <source>
        <dbReference type="NCBIfam" id="TIGR00205"/>
    </source>
</evidence>
<dbReference type="Pfam" id="PF02049">
    <property type="entry name" value="FliE"/>
    <property type="match status" value="1"/>
</dbReference>
<evidence type="ECO:0000256" key="6">
    <source>
        <dbReference type="SAM" id="MobiDB-lite"/>
    </source>
</evidence>
<dbReference type="OrthoDB" id="3268318at2"/>
<evidence type="ECO:0000313" key="8">
    <source>
        <dbReference type="Proteomes" id="UP000198859"/>
    </source>
</evidence>
<organism evidence="7 8">
    <name type="scientific">Nocardioides scoriae</name>
    <dbReference type="NCBI Taxonomy" id="642780"/>
    <lineage>
        <taxon>Bacteria</taxon>
        <taxon>Bacillati</taxon>
        <taxon>Actinomycetota</taxon>
        <taxon>Actinomycetes</taxon>
        <taxon>Propionibacteriales</taxon>
        <taxon>Nocardioidaceae</taxon>
        <taxon>Nocardioides</taxon>
    </lineage>
</organism>
<dbReference type="NCBIfam" id="TIGR00205">
    <property type="entry name" value="fliE"/>
    <property type="match status" value="1"/>
</dbReference>
<keyword evidence="3 4" id="KW-0975">Bacterial flagellum</keyword>
<dbReference type="GO" id="GO:0003774">
    <property type="term" value="F:cytoskeletal motor activity"/>
    <property type="evidence" value="ECO:0007669"/>
    <property type="project" value="InterPro"/>
</dbReference>
<evidence type="ECO:0000313" key="7">
    <source>
        <dbReference type="EMBL" id="SDS43405.1"/>
    </source>
</evidence>
<dbReference type="InterPro" id="IPR001624">
    <property type="entry name" value="FliE"/>
</dbReference>
<comment type="similarity">
    <text evidence="2 4">Belongs to the FliE family.</text>
</comment>
<protein>
    <recommendedName>
        <fullName evidence="4 5">Flagellar hook-basal body complex protein FliE</fullName>
    </recommendedName>
</protein>
<proteinExistence type="inferred from homology"/>
<gene>
    <name evidence="4" type="primary">fliE</name>
    <name evidence="7" type="ORF">SAMN04488570_1872</name>
</gene>
<accession>A0A1H1S5X8</accession>
<keyword evidence="7" id="KW-0282">Flagellum</keyword>
<dbReference type="AlphaFoldDB" id="A0A1H1S5X8"/>
<evidence type="ECO:0000256" key="1">
    <source>
        <dbReference type="ARBA" id="ARBA00004117"/>
    </source>
</evidence>
<dbReference type="HAMAP" id="MF_00724">
    <property type="entry name" value="FliE"/>
    <property type="match status" value="1"/>
</dbReference>
<keyword evidence="8" id="KW-1185">Reference proteome</keyword>
<reference evidence="8" key="1">
    <citation type="submission" date="2016-10" db="EMBL/GenBank/DDBJ databases">
        <authorList>
            <person name="Varghese N."/>
            <person name="Submissions S."/>
        </authorList>
    </citation>
    <scope>NUCLEOTIDE SEQUENCE [LARGE SCALE GENOMIC DNA]</scope>
    <source>
        <strain evidence="8">DSM 22127</strain>
    </source>
</reference>
<keyword evidence="7" id="KW-0966">Cell projection</keyword>
<dbReference type="PRINTS" id="PR01006">
    <property type="entry name" value="FLGHOOKFLIE"/>
</dbReference>
<dbReference type="Proteomes" id="UP000198859">
    <property type="component" value="Chromosome I"/>
</dbReference>
<keyword evidence="7" id="KW-0969">Cilium</keyword>
<dbReference type="PANTHER" id="PTHR34653:SF1">
    <property type="entry name" value="FLAGELLAR HOOK-BASAL BODY COMPLEX PROTEIN FLIE"/>
    <property type="match status" value="1"/>
</dbReference>
<dbReference type="GO" id="GO:0071973">
    <property type="term" value="P:bacterial-type flagellum-dependent cell motility"/>
    <property type="evidence" value="ECO:0007669"/>
    <property type="project" value="InterPro"/>
</dbReference>
<dbReference type="STRING" id="642780.SAMN04488570_1872"/>
<name>A0A1H1S5X8_9ACTN</name>
<dbReference type="EMBL" id="LT629757">
    <property type="protein sequence ID" value="SDS43405.1"/>
    <property type="molecule type" value="Genomic_DNA"/>
</dbReference>
<comment type="subcellular location">
    <subcellularLocation>
        <location evidence="1 4">Bacterial flagellum basal body</location>
    </subcellularLocation>
</comment>